<evidence type="ECO:0000313" key="3">
    <source>
        <dbReference type="EMBL" id="KAL3871140.1"/>
    </source>
</evidence>
<keyword evidence="4" id="KW-1185">Reference proteome</keyword>
<dbReference type="EMBL" id="JBJQND010000007">
    <property type="protein sequence ID" value="KAL3871140.1"/>
    <property type="molecule type" value="Genomic_DNA"/>
</dbReference>
<feature type="chain" id="PRO_5044789641" description="Chitin-binding type-4 domain-containing protein" evidence="1">
    <location>
        <begin position="21"/>
        <end position="319"/>
    </location>
</feature>
<name>A0ABD3WC90_SINWO</name>
<dbReference type="InterPro" id="IPR004302">
    <property type="entry name" value="Cellulose/chitin-bd_N"/>
</dbReference>
<dbReference type="Pfam" id="PF03067">
    <property type="entry name" value="LPMO_10"/>
    <property type="match status" value="1"/>
</dbReference>
<organism evidence="3 4">
    <name type="scientific">Sinanodonta woodiana</name>
    <name type="common">Chinese pond mussel</name>
    <name type="synonym">Anodonta woodiana</name>
    <dbReference type="NCBI Taxonomy" id="1069815"/>
    <lineage>
        <taxon>Eukaryota</taxon>
        <taxon>Metazoa</taxon>
        <taxon>Spiralia</taxon>
        <taxon>Lophotrochozoa</taxon>
        <taxon>Mollusca</taxon>
        <taxon>Bivalvia</taxon>
        <taxon>Autobranchia</taxon>
        <taxon>Heteroconchia</taxon>
        <taxon>Palaeoheterodonta</taxon>
        <taxon>Unionida</taxon>
        <taxon>Unionoidea</taxon>
        <taxon>Unionidae</taxon>
        <taxon>Unioninae</taxon>
        <taxon>Sinanodonta</taxon>
    </lineage>
</organism>
<keyword evidence="1" id="KW-0732">Signal</keyword>
<dbReference type="AlphaFoldDB" id="A0ABD3WC90"/>
<dbReference type="Proteomes" id="UP001634394">
    <property type="component" value="Unassembled WGS sequence"/>
</dbReference>
<evidence type="ECO:0000259" key="2">
    <source>
        <dbReference type="Pfam" id="PF03067"/>
    </source>
</evidence>
<protein>
    <recommendedName>
        <fullName evidence="2">Chitin-binding type-4 domain-containing protein</fullName>
    </recommendedName>
</protein>
<sequence>MTTKLIVYLLLYVFVRLSHQHGYMIDPPQRSSIWREGHPNATEINYTDNQLFCGGFSRQWNVNDGKCGTCGDPYDGPQDNEAGGRYAQGIIVRTYLKEAVIDVKVQMTAVHLGWFEFRICPHNDVKTPVSQACLNKTLLYLPSENGTRYSVNNNNFVGLHTIKVKLPANMTCSQCIIQWRYNTGNSWGCENNGCGLGLGKQETFVNCADVAIVDKSLASILAIQQSITSTQISPTVSSTISTRSFPKIYSSASSITLINSSTNTKTATTTGVGKKVCTKDNIISCSVAGAYTMTPGMNEWCLKNCREGYCPSTHCQCQC</sequence>
<evidence type="ECO:0000313" key="4">
    <source>
        <dbReference type="Proteomes" id="UP001634394"/>
    </source>
</evidence>
<gene>
    <name evidence="3" type="ORF">ACJMK2_039157</name>
</gene>
<feature type="signal peptide" evidence="1">
    <location>
        <begin position="1"/>
        <end position="20"/>
    </location>
</feature>
<accession>A0ABD3WC90</accession>
<evidence type="ECO:0000256" key="1">
    <source>
        <dbReference type="SAM" id="SignalP"/>
    </source>
</evidence>
<proteinExistence type="predicted"/>
<feature type="domain" description="Chitin-binding type-4" evidence="2">
    <location>
        <begin position="21"/>
        <end position="210"/>
    </location>
</feature>
<reference evidence="3 4" key="1">
    <citation type="submission" date="2024-11" db="EMBL/GenBank/DDBJ databases">
        <title>Chromosome-level genome assembly of the freshwater bivalve Anodonta woodiana.</title>
        <authorList>
            <person name="Chen X."/>
        </authorList>
    </citation>
    <scope>NUCLEOTIDE SEQUENCE [LARGE SCALE GENOMIC DNA]</scope>
    <source>
        <strain evidence="3">MN2024</strain>
        <tissue evidence="3">Gills</tissue>
    </source>
</reference>
<comment type="caution">
    <text evidence="3">The sequence shown here is derived from an EMBL/GenBank/DDBJ whole genome shotgun (WGS) entry which is preliminary data.</text>
</comment>